<evidence type="ECO:0000259" key="1">
    <source>
        <dbReference type="Pfam" id="PF01039"/>
    </source>
</evidence>
<protein>
    <recommendedName>
        <fullName evidence="1">Acetyl-coenzyme A carboxylase carboxyl transferase subunit beta domain-containing protein</fullName>
    </recommendedName>
</protein>
<dbReference type="InParanoid" id="A0A6M4HAV7"/>
<dbReference type="RefSeq" id="WP_171162214.1">
    <property type="nucleotide sequence ID" value="NZ_CP053073.1"/>
</dbReference>
<name>A0A6M4HAV7_9PROT</name>
<dbReference type="Gene3D" id="3.90.226.10">
    <property type="entry name" value="2-enoyl-CoA Hydratase, Chain A, domain 1"/>
    <property type="match status" value="2"/>
</dbReference>
<dbReference type="SUPFAM" id="SSF52096">
    <property type="entry name" value="ClpP/crotonase"/>
    <property type="match status" value="2"/>
</dbReference>
<dbReference type="PANTHER" id="PTHR43842:SF2">
    <property type="entry name" value="PROPIONYL-COA CARBOXYLASE BETA CHAIN, MITOCHONDRIAL"/>
    <property type="match status" value="1"/>
</dbReference>
<reference evidence="2 3" key="1">
    <citation type="submission" date="2020-04" db="EMBL/GenBank/DDBJ databases">
        <title>Usitatibacter rugosus gen. nov., sp. nov. and Usitatibacter palustris sp. nov., novel members of Usitatibacteraceae fam. nov. within the order Nitrosomonadales isolated from soil.</title>
        <authorList>
            <person name="Huber K.J."/>
            <person name="Neumann-Schaal M."/>
            <person name="Geppert A."/>
            <person name="Luckner M."/>
            <person name="Wanner G."/>
            <person name="Overmann J."/>
        </authorList>
    </citation>
    <scope>NUCLEOTIDE SEQUENCE [LARGE SCALE GENOMIC DNA]</scope>
    <source>
        <strain evidence="2 3">Swamp67</strain>
    </source>
</reference>
<dbReference type="InterPro" id="IPR034733">
    <property type="entry name" value="AcCoA_carboxyl_beta"/>
</dbReference>
<organism evidence="2 3">
    <name type="scientific">Usitatibacter palustris</name>
    <dbReference type="NCBI Taxonomy" id="2732487"/>
    <lineage>
        <taxon>Bacteria</taxon>
        <taxon>Pseudomonadati</taxon>
        <taxon>Pseudomonadota</taxon>
        <taxon>Betaproteobacteria</taxon>
        <taxon>Nitrosomonadales</taxon>
        <taxon>Usitatibacteraceae</taxon>
        <taxon>Usitatibacter</taxon>
    </lineage>
</organism>
<dbReference type="InterPro" id="IPR029045">
    <property type="entry name" value="ClpP/crotonase-like_dom_sf"/>
</dbReference>
<sequence>MNGPALLAALKQALDFRAAGNRAGNVTVGTGTLDARKVHVALVENHLASGSIGTHEAKKLVAVMKIAAMERSPLVIYLDSAGAKVSEGLAALGAFRRVFRAGLDAACAGVPVAVVLGKNAYGGSSMLAHLASARLFNADTQLAMSGPSILAAAAGMSALDEMFKTMAGLALTAEARSKANPVNQRHADGMDLADWLRKALGAKSEGFEGLLRQHKARHERLPGREPPAGVPLMRKDLARLFPEGYEADESDGLVTGVGKREGREEAILGLVSRTPVGAERAYRFAERAWRLVAKKATHVHVILDCESHAARIEDEKIVLSEYIVGMSYALTALRISGAHIEMTILDRAGGGVYVALAAPATHVSVVYGAHVQVLPGAAIAAILGETNDAEPDKEAIAKEAITAGVADAQLKLGIIEAI</sequence>
<dbReference type="GO" id="GO:0004658">
    <property type="term" value="F:propionyl-CoA carboxylase activity"/>
    <property type="evidence" value="ECO:0007669"/>
    <property type="project" value="TreeGrafter"/>
</dbReference>
<dbReference type="PANTHER" id="PTHR43842">
    <property type="entry name" value="PROPIONYL-COA CARBOXYLASE BETA CHAIN"/>
    <property type="match status" value="1"/>
</dbReference>
<dbReference type="EMBL" id="CP053073">
    <property type="protein sequence ID" value="QJR15167.1"/>
    <property type="molecule type" value="Genomic_DNA"/>
</dbReference>
<dbReference type="Proteomes" id="UP000503096">
    <property type="component" value="Chromosome"/>
</dbReference>
<evidence type="ECO:0000313" key="2">
    <source>
        <dbReference type="EMBL" id="QJR15167.1"/>
    </source>
</evidence>
<evidence type="ECO:0000313" key="3">
    <source>
        <dbReference type="Proteomes" id="UP000503096"/>
    </source>
</evidence>
<gene>
    <name evidence="2" type="ORF">DSM104440_01984</name>
</gene>
<feature type="domain" description="Acetyl-coenzyme A carboxylase carboxyl transferase subunit beta" evidence="1">
    <location>
        <begin position="23"/>
        <end position="156"/>
    </location>
</feature>
<dbReference type="InterPro" id="IPR051047">
    <property type="entry name" value="AccD/PCCB"/>
</dbReference>
<accession>A0A6M4HAV7</accession>
<dbReference type="AlphaFoldDB" id="A0A6M4HAV7"/>
<dbReference type="Pfam" id="PF01039">
    <property type="entry name" value="Carboxyl_trans"/>
    <property type="match status" value="1"/>
</dbReference>
<keyword evidence="3" id="KW-1185">Reference proteome</keyword>
<proteinExistence type="predicted"/>
<dbReference type="KEGG" id="upl:DSM104440_01984"/>